<keyword evidence="1" id="KW-1133">Transmembrane helix</keyword>
<organism evidence="2 3">
    <name type="scientific">Fructobacillus ficulneus</name>
    <dbReference type="NCBI Taxonomy" id="157463"/>
    <lineage>
        <taxon>Bacteria</taxon>
        <taxon>Bacillati</taxon>
        <taxon>Bacillota</taxon>
        <taxon>Bacilli</taxon>
        <taxon>Lactobacillales</taxon>
        <taxon>Lactobacillaceae</taxon>
        <taxon>Fructobacillus</taxon>
    </lineage>
</organism>
<dbReference type="STRING" id="157463.GCA_001047075_00007"/>
<feature type="transmembrane region" description="Helical" evidence="1">
    <location>
        <begin position="164"/>
        <end position="192"/>
    </location>
</feature>
<proteinExistence type="predicted"/>
<sequence length="454" mass="51504">MLYIKNVGPKSLGDNDMHLYNTYLVASGKYPVSPKFNVEKSNFSVKKMQVKVPKNVAVSDGQDGSYEKYVMSPFKTDPNKGLQYISSKSSNTTPTKIGVRTQYPPLNWGIQALGFKTGSILHKSVYTSWQFARVANLTLFIIFMMIAIILIPKGKFILSLIGSFPLTVFLASSLSADAVNISVSSLFVAYVLHLRNKSLNENQSIKLSQMLVLGAFVIVFFNLKVAYVPMLILIFLIPNYFYSMRNKILSMGASGLIGLSSYLMWSHKYSSILYGFPNSHKNFQFLLHHLFQGIFATFVYILTYPFSVISQMYSDYGSMLIVVTLFLISFILYTLFILNHSRFSSESANYSTNQKIIYYWPIILSVLAYLMVMFLTVFVLLATWTKIYSGGIGQTYRITDIQGFQARYLLPLMPMLATVYAVSDEYVILSSKNSDQMNLSIKKVILKFVHKLRK</sequence>
<feature type="transmembrane region" description="Helical" evidence="1">
    <location>
        <begin position="316"/>
        <end position="338"/>
    </location>
</feature>
<keyword evidence="3" id="KW-1185">Reference proteome</keyword>
<evidence type="ECO:0000313" key="2">
    <source>
        <dbReference type="EMBL" id="GAO99102.1"/>
    </source>
</evidence>
<evidence type="ECO:0000256" key="1">
    <source>
        <dbReference type="SAM" id="Phobius"/>
    </source>
</evidence>
<evidence type="ECO:0000313" key="3">
    <source>
        <dbReference type="Proteomes" id="UP000253891"/>
    </source>
</evidence>
<dbReference type="InterPro" id="IPR018674">
    <property type="entry name" value="DUF2142_membrane"/>
</dbReference>
<keyword evidence="1" id="KW-0472">Membrane</keyword>
<keyword evidence="1" id="KW-0812">Transmembrane</keyword>
<protein>
    <submittedName>
        <fullName evidence="2">Uncharacterized protein</fullName>
    </submittedName>
</protein>
<gene>
    <name evidence="2" type="ORF">FFIC_010070</name>
</gene>
<name>A0A0K8MF44_9LACO</name>
<reference evidence="2 3" key="1">
    <citation type="journal article" date="2015" name="BMC Genomics">
        <title>Comparative genomics of Fructobacillus spp. and Leuconostoc spp. reveals niche-specific evolution of Fructobacillus spp.</title>
        <authorList>
            <person name="Endo A."/>
            <person name="Tanizawa Y."/>
            <person name="Tanaka N."/>
            <person name="Maeno S."/>
            <person name="Kumar H."/>
            <person name="Shiwa Y."/>
            <person name="Okada S."/>
            <person name="Yoshikawa H."/>
            <person name="Dicks L."/>
            <person name="Nakagawa J."/>
            <person name="Arita M."/>
        </authorList>
    </citation>
    <scope>NUCLEOTIDE SEQUENCE [LARGE SCALE GENOMIC DNA]</scope>
    <source>
        <strain evidence="2 3">JCM 12225</strain>
    </source>
</reference>
<feature type="transmembrane region" description="Helical" evidence="1">
    <location>
        <begin position="285"/>
        <end position="304"/>
    </location>
</feature>
<dbReference type="EMBL" id="DF967978">
    <property type="protein sequence ID" value="GAO99102.1"/>
    <property type="molecule type" value="Genomic_DNA"/>
</dbReference>
<accession>A0A0K8MF44</accession>
<dbReference type="Pfam" id="PF09913">
    <property type="entry name" value="DUF2142"/>
    <property type="match status" value="1"/>
</dbReference>
<dbReference type="Proteomes" id="UP000253891">
    <property type="component" value="Unassembled WGS sequence"/>
</dbReference>
<feature type="transmembrane region" description="Helical" evidence="1">
    <location>
        <begin position="358"/>
        <end position="382"/>
    </location>
</feature>
<feature type="transmembrane region" description="Helical" evidence="1">
    <location>
        <begin position="212"/>
        <end position="236"/>
    </location>
</feature>
<feature type="transmembrane region" description="Helical" evidence="1">
    <location>
        <begin position="131"/>
        <end position="152"/>
    </location>
</feature>
<feature type="transmembrane region" description="Helical" evidence="1">
    <location>
        <begin position="248"/>
        <end position="265"/>
    </location>
</feature>
<dbReference type="AlphaFoldDB" id="A0A0K8MF44"/>